<dbReference type="AlphaFoldDB" id="A0A9X2D4Y7"/>
<keyword evidence="2" id="KW-0812">Transmembrane</keyword>
<evidence type="ECO:0000313" key="4">
    <source>
        <dbReference type="EMBL" id="MCM0619231.1"/>
    </source>
</evidence>
<gene>
    <name evidence="4" type="ORF">M8330_02835</name>
</gene>
<dbReference type="RefSeq" id="WP_250826108.1">
    <property type="nucleotide sequence ID" value="NZ_JAMOIL010000002.1"/>
</dbReference>
<dbReference type="Proteomes" id="UP001139485">
    <property type="component" value="Unassembled WGS sequence"/>
</dbReference>
<evidence type="ECO:0000313" key="5">
    <source>
        <dbReference type="Proteomes" id="UP001139485"/>
    </source>
</evidence>
<comment type="caution">
    <text evidence="4">The sequence shown here is derived from an EMBL/GenBank/DDBJ whole genome shotgun (WGS) entry which is preliminary data.</text>
</comment>
<feature type="compositionally biased region" description="Basic and acidic residues" evidence="1">
    <location>
        <begin position="1"/>
        <end position="17"/>
    </location>
</feature>
<evidence type="ECO:0000256" key="2">
    <source>
        <dbReference type="SAM" id="Phobius"/>
    </source>
</evidence>
<keyword evidence="2" id="KW-0472">Membrane</keyword>
<proteinExistence type="predicted"/>
<organism evidence="4 5">
    <name type="scientific">Nocardioides bruguierae</name>
    <dbReference type="NCBI Taxonomy" id="2945102"/>
    <lineage>
        <taxon>Bacteria</taxon>
        <taxon>Bacillati</taxon>
        <taxon>Actinomycetota</taxon>
        <taxon>Actinomycetes</taxon>
        <taxon>Propionibacteriales</taxon>
        <taxon>Nocardioidaceae</taxon>
        <taxon>Nocardioides</taxon>
    </lineage>
</organism>
<reference evidence="4" key="1">
    <citation type="submission" date="2022-05" db="EMBL/GenBank/DDBJ databases">
        <authorList>
            <person name="Tuo L."/>
        </authorList>
    </citation>
    <scope>NUCLEOTIDE SEQUENCE</scope>
    <source>
        <strain evidence="4">BSK12Z-4</strain>
    </source>
</reference>
<dbReference type="EMBL" id="JAMOIL010000002">
    <property type="protein sequence ID" value="MCM0619231.1"/>
    <property type="molecule type" value="Genomic_DNA"/>
</dbReference>
<evidence type="ECO:0000259" key="3">
    <source>
        <dbReference type="Pfam" id="PF07811"/>
    </source>
</evidence>
<keyword evidence="2" id="KW-1133">Transmembrane helix</keyword>
<dbReference type="InterPro" id="IPR012495">
    <property type="entry name" value="TadE-like_dom"/>
</dbReference>
<dbReference type="Pfam" id="PF07811">
    <property type="entry name" value="TadE"/>
    <property type="match status" value="1"/>
</dbReference>
<name>A0A9X2D4Y7_9ACTN</name>
<feature type="transmembrane region" description="Helical" evidence="2">
    <location>
        <begin position="34"/>
        <end position="61"/>
    </location>
</feature>
<feature type="domain" description="TadE-like" evidence="3">
    <location>
        <begin position="32"/>
        <end position="74"/>
    </location>
</feature>
<feature type="region of interest" description="Disordered" evidence="1">
    <location>
        <begin position="1"/>
        <end position="28"/>
    </location>
</feature>
<protein>
    <submittedName>
        <fullName evidence="4">Pilus assembly protein</fullName>
    </submittedName>
</protein>
<evidence type="ECO:0000256" key="1">
    <source>
        <dbReference type="SAM" id="MobiDB-lite"/>
    </source>
</evidence>
<keyword evidence="5" id="KW-1185">Reference proteome</keyword>
<sequence>MSTEREHTRHGGREGRGRTRQQLRRGRHEERGAAAVEFALVAIILVTLVFGIIQFSLYFWAWQSAGNAARSAARAGAVDPCDTAAVQTAATNALAGTPTDGAPAGVTVTPPSPVEVGSDLTVTITFDALDLGFFPFLDPAIDKSVTTRVEHVPAGGC</sequence>
<accession>A0A9X2D4Y7</accession>